<dbReference type="Pfam" id="PF01757">
    <property type="entry name" value="Acyl_transf_3"/>
    <property type="match status" value="1"/>
</dbReference>
<feature type="transmembrane region" description="Helical" evidence="1">
    <location>
        <begin position="96"/>
        <end position="117"/>
    </location>
</feature>
<keyword evidence="1" id="KW-0472">Membrane</keyword>
<reference evidence="3" key="1">
    <citation type="submission" date="2018-03" db="EMBL/GenBank/DDBJ databases">
        <authorList>
            <person name="Guldener U."/>
        </authorList>
    </citation>
    <scope>NUCLEOTIDE SEQUENCE</scope>
</reference>
<dbReference type="EMBL" id="ONZQ02000016">
    <property type="protein sequence ID" value="SPO06493.1"/>
    <property type="molecule type" value="Genomic_DNA"/>
</dbReference>
<feature type="transmembrane region" description="Helical" evidence="1">
    <location>
        <begin position="220"/>
        <end position="239"/>
    </location>
</feature>
<evidence type="ECO:0000256" key="1">
    <source>
        <dbReference type="SAM" id="Phobius"/>
    </source>
</evidence>
<name>A0AAE8SZ67_9PEZI</name>
<feature type="transmembrane region" description="Helical" evidence="1">
    <location>
        <begin position="251"/>
        <end position="278"/>
    </location>
</feature>
<evidence type="ECO:0000313" key="3">
    <source>
        <dbReference type="EMBL" id="SPO06493.1"/>
    </source>
</evidence>
<dbReference type="GO" id="GO:0016747">
    <property type="term" value="F:acyltransferase activity, transferring groups other than amino-acyl groups"/>
    <property type="evidence" value="ECO:0007669"/>
    <property type="project" value="InterPro"/>
</dbReference>
<dbReference type="AlphaFoldDB" id="A0AAE8SZ67"/>
<feature type="transmembrane region" description="Helical" evidence="1">
    <location>
        <begin position="322"/>
        <end position="343"/>
    </location>
</feature>
<feature type="transmembrane region" description="Helical" evidence="1">
    <location>
        <begin position="156"/>
        <end position="175"/>
    </location>
</feature>
<keyword evidence="1" id="KW-1133">Transmembrane helix</keyword>
<dbReference type="InterPro" id="IPR050879">
    <property type="entry name" value="Acyltransferase_3"/>
</dbReference>
<gene>
    <name evidence="3" type="ORF">DNG_09183</name>
</gene>
<accession>A0AAE8SZ67</accession>
<organism evidence="3 4">
    <name type="scientific">Cephalotrichum gorgonifer</name>
    <dbReference type="NCBI Taxonomy" id="2041049"/>
    <lineage>
        <taxon>Eukaryota</taxon>
        <taxon>Fungi</taxon>
        <taxon>Dikarya</taxon>
        <taxon>Ascomycota</taxon>
        <taxon>Pezizomycotina</taxon>
        <taxon>Sordariomycetes</taxon>
        <taxon>Hypocreomycetidae</taxon>
        <taxon>Microascales</taxon>
        <taxon>Microascaceae</taxon>
        <taxon>Cephalotrichum</taxon>
    </lineage>
</organism>
<feature type="transmembrane region" description="Helical" evidence="1">
    <location>
        <begin position="467"/>
        <end position="489"/>
    </location>
</feature>
<dbReference type="PANTHER" id="PTHR23028:SF134">
    <property type="entry name" value="PUTATIVE (AFU_ORTHOLOGUE AFUA_4G08520)-RELATED"/>
    <property type="match status" value="1"/>
</dbReference>
<keyword evidence="1" id="KW-0812">Transmembrane</keyword>
<keyword evidence="3" id="KW-0808">Transferase</keyword>
<dbReference type="PANTHER" id="PTHR23028">
    <property type="entry name" value="ACETYLTRANSFERASE"/>
    <property type="match status" value="1"/>
</dbReference>
<dbReference type="InterPro" id="IPR002656">
    <property type="entry name" value="Acyl_transf_3_dom"/>
</dbReference>
<evidence type="ECO:0000313" key="4">
    <source>
        <dbReference type="Proteomes" id="UP001187682"/>
    </source>
</evidence>
<evidence type="ECO:0000259" key="2">
    <source>
        <dbReference type="Pfam" id="PF01757"/>
    </source>
</evidence>
<dbReference type="Proteomes" id="UP001187682">
    <property type="component" value="Unassembled WGS sequence"/>
</dbReference>
<feature type="domain" description="Acyltransferase 3" evidence="2">
    <location>
        <begin position="48"/>
        <end position="479"/>
    </location>
</feature>
<comment type="caution">
    <text evidence="3">The sequence shown here is derived from an EMBL/GenBank/DDBJ whole genome shotgun (WGS) entry which is preliminary data.</text>
</comment>
<keyword evidence="4" id="KW-1185">Reference proteome</keyword>
<protein>
    <submittedName>
        <fullName evidence="3">Related to hard surface induced protein 3 (Sterol glycosyl transferase)</fullName>
    </submittedName>
</protein>
<proteinExistence type="predicted"/>
<sequence length="518" mass="57837">MTVTRLPRPQWAVALARTILFALVPSFLSDLSNPERRRRPPRQHPTSYLDGLRGLAACAVFAYHYTDYNHKPFLPHYGHNDDGKGSSILQLPYLRLIYSGTPMVHVFFVISGFALSLRPLRTLYNTANPSKGPDGSALAKCHAILASSTFRRPFRIFIPPMMSTLFTATIVQLGYMNGYMKPQETIKAQIDDWLGDGIQKIMYPWAWDEGSPKSRYNPHLWTIPMEFVHSMFLFLVILMCSRLRTPRVRQITLFTIMIGVLMSNRWACFEFVAGALLADTYIYAQLSEPAESEKDGGLIAPVQNVLMSPTYPKADLRKAVPAVLHGCKEAPVIIVLLIAGYILSWPPRKGDMTGSYLWIQGLVPERFVGDKPERARDICLALAAFATVWASGRITLFKRVLNSSIPQYAGKISFCFYILQHPVLNVLQHPVLGAEAKAATAEKPAEGPWGVRGLAGIQTPLQRTTTWFIGLVILGSVLVWLADLFTRIVDGPAVRFARWLEGVAFAKEDTNAEAASQK</sequence>